<feature type="transmembrane region" description="Helical" evidence="2">
    <location>
        <begin position="89"/>
        <end position="107"/>
    </location>
</feature>
<keyword evidence="2" id="KW-0812">Transmembrane</keyword>
<reference evidence="3 4" key="1">
    <citation type="submission" date="2019-03" db="EMBL/GenBank/DDBJ databases">
        <title>Genomic Encyclopedia of Type Strains, Phase IV (KMG-IV): sequencing the most valuable type-strain genomes for metagenomic binning, comparative biology and taxonomic classification.</title>
        <authorList>
            <person name="Goeker M."/>
        </authorList>
    </citation>
    <scope>NUCLEOTIDE SEQUENCE [LARGE SCALE GENOMIC DNA]</scope>
    <source>
        <strain evidence="3 4">JA181</strain>
    </source>
</reference>
<feature type="transmembrane region" description="Helical" evidence="2">
    <location>
        <begin position="58"/>
        <end position="77"/>
    </location>
</feature>
<keyword evidence="2" id="KW-1133">Transmembrane helix</keyword>
<proteinExistence type="predicted"/>
<evidence type="ECO:0000313" key="3">
    <source>
        <dbReference type="EMBL" id="TDX33628.1"/>
    </source>
</evidence>
<evidence type="ECO:0000256" key="2">
    <source>
        <dbReference type="SAM" id="Phobius"/>
    </source>
</evidence>
<dbReference type="Proteomes" id="UP000295484">
    <property type="component" value="Unassembled WGS sequence"/>
</dbReference>
<feature type="compositionally biased region" description="Basic residues" evidence="1">
    <location>
        <begin position="110"/>
        <end position="119"/>
    </location>
</feature>
<sequence length="174" mass="18067">MQVWLALATALTIAGGGLIEIASASPTGLASRGRALGAICYGSPAFAWFYLMRGHALALVAVLYASATLIALALLGVPVFQEGLLLRDALGIGLALAAVPVMLRGALKRPHRAAKRPGKTAREQPESIGNATEKHRKSTGAADSAATPDRRALRCVKARNALSAGAFCWKIRAA</sequence>
<evidence type="ECO:0000313" key="4">
    <source>
        <dbReference type="Proteomes" id="UP000295484"/>
    </source>
</evidence>
<feature type="region of interest" description="Disordered" evidence="1">
    <location>
        <begin position="110"/>
        <end position="146"/>
    </location>
</feature>
<accession>A0A4R8GAN3</accession>
<protein>
    <submittedName>
        <fullName evidence="3">Uncharacterized protein</fullName>
    </submittedName>
</protein>
<evidence type="ECO:0000256" key="1">
    <source>
        <dbReference type="SAM" id="MobiDB-lite"/>
    </source>
</evidence>
<name>A0A4R8GAN3_9RHOB</name>
<comment type="caution">
    <text evidence="3">The sequence shown here is derived from an EMBL/GenBank/DDBJ whole genome shotgun (WGS) entry which is preliminary data.</text>
</comment>
<organism evidence="3 4">
    <name type="scientific">Rhodovulum visakhapatnamense</name>
    <dbReference type="NCBI Taxonomy" id="364297"/>
    <lineage>
        <taxon>Bacteria</taxon>
        <taxon>Pseudomonadati</taxon>
        <taxon>Pseudomonadota</taxon>
        <taxon>Alphaproteobacteria</taxon>
        <taxon>Rhodobacterales</taxon>
        <taxon>Paracoccaceae</taxon>
        <taxon>Rhodovulum</taxon>
    </lineage>
</organism>
<gene>
    <name evidence="3" type="ORF">EV657_10156</name>
</gene>
<feature type="transmembrane region" description="Helical" evidence="2">
    <location>
        <begin position="34"/>
        <end position="51"/>
    </location>
</feature>
<keyword evidence="2" id="KW-0472">Membrane</keyword>
<dbReference type="RefSeq" id="WP_166673611.1">
    <property type="nucleotide sequence ID" value="NZ_SOEB01000001.1"/>
</dbReference>
<dbReference type="EMBL" id="SOEB01000001">
    <property type="protein sequence ID" value="TDX33628.1"/>
    <property type="molecule type" value="Genomic_DNA"/>
</dbReference>
<dbReference type="AlphaFoldDB" id="A0A4R8GAN3"/>